<evidence type="ECO:0000313" key="2">
    <source>
        <dbReference type="EMBL" id="GFX91010.1"/>
    </source>
</evidence>
<feature type="compositionally biased region" description="Polar residues" evidence="1">
    <location>
        <begin position="292"/>
        <end position="304"/>
    </location>
</feature>
<feature type="compositionally biased region" description="Basic residues" evidence="1">
    <location>
        <begin position="278"/>
        <end position="290"/>
    </location>
</feature>
<proteinExistence type="predicted"/>
<comment type="caution">
    <text evidence="2">The sequence shown here is derived from an EMBL/GenBank/DDBJ whole genome shotgun (WGS) entry which is preliminary data.</text>
</comment>
<protein>
    <submittedName>
        <fullName evidence="2">Uncharacterized protein</fullName>
    </submittedName>
</protein>
<sequence>MSFTHNGKIRFSTLDPVCAAQILSLEKILNVSVKTNILWEGITLRFLIYEIPLDMSLNEIAKELQETNDFQIIEMTRFIKTGSQQQFSPVLIAILGTTLPETVKLWFINHRIQNFIDKPRQCTCFSFLHSARFCQKTAICINYGVSHSGQCSNNSRCINCKGDHPANSLNCPEYIKEKKILELKCEQHLTLGEARRRFRDNKRTSYSAVIQTNTVNLDMQDYLEKKLENMLTSFQAILEKQTTLIMEAFQKTMESVLSHLSKVFEMGKSSHSPLWKKKAVGNKSSIHKTRASSESDASNNIDMG</sequence>
<organism evidence="2 3">
    <name type="scientific">Trichonephila clavipes</name>
    <name type="common">Golden silk orbweaver</name>
    <name type="synonym">Nephila clavipes</name>
    <dbReference type="NCBI Taxonomy" id="2585209"/>
    <lineage>
        <taxon>Eukaryota</taxon>
        <taxon>Metazoa</taxon>
        <taxon>Ecdysozoa</taxon>
        <taxon>Arthropoda</taxon>
        <taxon>Chelicerata</taxon>
        <taxon>Arachnida</taxon>
        <taxon>Araneae</taxon>
        <taxon>Araneomorphae</taxon>
        <taxon>Entelegynae</taxon>
        <taxon>Araneoidea</taxon>
        <taxon>Nephilidae</taxon>
        <taxon>Trichonephila</taxon>
    </lineage>
</organism>
<evidence type="ECO:0000256" key="1">
    <source>
        <dbReference type="SAM" id="MobiDB-lite"/>
    </source>
</evidence>
<reference evidence="2" key="1">
    <citation type="submission" date="2020-08" db="EMBL/GenBank/DDBJ databases">
        <title>Multicomponent nature underlies the extraordinary mechanical properties of spider dragline silk.</title>
        <authorList>
            <person name="Kono N."/>
            <person name="Nakamura H."/>
            <person name="Mori M."/>
            <person name="Yoshida Y."/>
            <person name="Ohtoshi R."/>
            <person name="Malay A.D."/>
            <person name="Moran D.A.P."/>
            <person name="Tomita M."/>
            <person name="Numata K."/>
            <person name="Arakawa K."/>
        </authorList>
    </citation>
    <scope>NUCLEOTIDE SEQUENCE</scope>
</reference>
<accession>A0A8X6RAC9</accession>
<gene>
    <name evidence="2" type="primary">AVEN_156625_1</name>
    <name evidence="2" type="ORF">TNCV_2283021</name>
</gene>
<dbReference type="Proteomes" id="UP000887159">
    <property type="component" value="Unassembled WGS sequence"/>
</dbReference>
<dbReference type="EMBL" id="BMAU01021114">
    <property type="protein sequence ID" value="GFX91010.1"/>
    <property type="molecule type" value="Genomic_DNA"/>
</dbReference>
<name>A0A8X6RAC9_TRICX</name>
<keyword evidence="3" id="KW-1185">Reference proteome</keyword>
<dbReference type="AlphaFoldDB" id="A0A8X6RAC9"/>
<feature type="region of interest" description="Disordered" evidence="1">
    <location>
        <begin position="278"/>
        <end position="304"/>
    </location>
</feature>
<evidence type="ECO:0000313" key="3">
    <source>
        <dbReference type="Proteomes" id="UP000887159"/>
    </source>
</evidence>